<evidence type="ECO:0000256" key="1">
    <source>
        <dbReference type="SAM" id="MobiDB-lite"/>
    </source>
</evidence>
<comment type="caution">
    <text evidence="2">The sequence shown here is derived from an EMBL/GenBank/DDBJ whole genome shotgun (WGS) entry which is preliminary data.</text>
</comment>
<reference evidence="2 3" key="1">
    <citation type="submission" date="2024-05" db="EMBL/GenBank/DDBJ databases">
        <title>Genome sequencing and assembly of Indian major carp, Cirrhinus mrigala (Hamilton, 1822).</title>
        <authorList>
            <person name="Mohindra V."/>
            <person name="Chowdhury L.M."/>
            <person name="Lal K."/>
            <person name="Jena J.K."/>
        </authorList>
    </citation>
    <scope>NUCLEOTIDE SEQUENCE [LARGE SCALE GENOMIC DNA]</scope>
    <source>
        <strain evidence="2">CM1030</strain>
        <tissue evidence="2">Blood</tissue>
    </source>
</reference>
<name>A0ABD0QQ33_CIRMR</name>
<accession>A0ABD0QQ33</accession>
<dbReference type="Proteomes" id="UP001529510">
    <property type="component" value="Unassembled WGS sequence"/>
</dbReference>
<feature type="non-terminal residue" evidence="2">
    <location>
        <position position="1"/>
    </location>
</feature>
<organism evidence="2 3">
    <name type="scientific">Cirrhinus mrigala</name>
    <name type="common">Mrigala</name>
    <dbReference type="NCBI Taxonomy" id="683832"/>
    <lineage>
        <taxon>Eukaryota</taxon>
        <taxon>Metazoa</taxon>
        <taxon>Chordata</taxon>
        <taxon>Craniata</taxon>
        <taxon>Vertebrata</taxon>
        <taxon>Euteleostomi</taxon>
        <taxon>Actinopterygii</taxon>
        <taxon>Neopterygii</taxon>
        <taxon>Teleostei</taxon>
        <taxon>Ostariophysi</taxon>
        <taxon>Cypriniformes</taxon>
        <taxon>Cyprinidae</taxon>
        <taxon>Labeoninae</taxon>
        <taxon>Labeonini</taxon>
        <taxon>Cirrhinus</taxon>
    </lineage>
</organism>
<feature type="compositionally biased region" description="Polar residues" evidence="1">
    <location>
        <begin position="36"/>
        <end position="83"/>
    </location>
</feature>
<dbReference type="EMBL" id="JAMKFB020000007">
    <property type="protein sequence ID" value="KAL0188319.1"/>
    <property type="molecule type" value="Genomic_DNA"/>
</dbReference>
<feature type="non-terminal residue" evidence="2">
    <location>
        <position position="130"/>
    </location>
</feature>
<feature type="compositionally biased region" description="Basic and acidic residues" evidence="1">
    <location>
        <begin position="84"/>
        <end position="101"/>
    </location>
</feature>
<gene>
    <name evidence="2" type="ORF">M9458_015418</name>
</gene>
<sequence>NASMAESSNKMDTKMNEKLSEKAKESFSESKRVQKPITTQKQLPLKVSMTTQTNKVVENTKLTESSDKGTSNLQPQALDSNQDSNRRVTDNKLTDSDDHGNKTPVGTCVRIFPHSCGGNDVNVDTGERNA</sequence>
<evidence type="ECO:0000313" key="3">
    <source>
        <dbReference type="Proteomes" id="UP001529510"/>
    </source>
</evidence>
<feature type="compositionally biased region" description="Basic and acidic residues" evidence="1">
    <location>
        <begin position="9"/>
        <end position="32"/>
    </location>
</feature>
<protein>
    <submittedName>
        <fullName evidence="2">Uncharacterized protein</fullName>
    </submittedName>
</protein>
<evidence type="ECO:0000313" key="2">
    <source>
        <dbReference type="EMBL" id="KAL0188319.1"/>
    </source>
</evidence>
<dbReference type="AlphaFoldDB" id="A0ABD0QQ33"/>
<feature type="region of interest" description="Disordered" evidence="1">
    <location>
        <begin position="1"/>
        <end position="107"/>
    </location>
</feature>
<proteinExistence type="predicted"/>
<keyword evidence="3" id="KW-1185">Reference proteome</keyword>